<dbReference type="PANTHER" id="PTHR42935">
    <property type="entry name" value="SLR0930 PROTEIN"/>
    <property type="match status" value="1"/>
</dbReference>
<evidence type="ECO:0000259" key="1">
    <source>
        <dbReference type="SMART" id="SM00382"/>
    </source>
</evidence>
<keyword evidence="3" id="KW-1185">Reference proteome</keyword>
<evidence type="ECO:0000313" key="2">
    <source>
        <dbReference type="EMBL" id="MDO7785696.1"/>
    </source>
</evidence>
<dbReference type="SMART" id="SM00382">
    <property type="entry name" value="AAA"/>
    <property type="match status" value="1"/>
</dbReference>
<dbReference type="RefSeq" id="WP_304540278.1">
    <property type="nucleotide sequence ID" value="NZ_JARPTC010000001.1"/>
</dbReference>
<dbReference type="PANTHER" id="PTHR42935:SF1">
    <property type="entry name" value="SLR0930 PROTEIN"/>
    <property type="match status" value="1"/>
</dbReference>
<proteinExistence type="predicted"/>
<dbReference type="InterPro" id="IPR027417">
    <property type="entry name" value="P-loop_NTPase"/>
</dbReference>
<protein>
    <submittedName>
        <fullName evidence="2">ATP-binding protein</fullName>
    </submittedName>
</protein>
<gene>
    <name evidence="2" type="ORF">P6N53_00425</name>
</gene>
<dbReference type="EMBL" id="JARPTC010000001">
    <property type="protein sequence ID" value="MDO7785696.1"/>
    <property type="molecule type" value="Genomic_DNA"/>
</dbReference>
<dbReference type="InterPro" id="IPR008533">
    <property type="entry name" value="DUF815"/>
</dbReference>
<dbReference type="Pfam" id="PF05673">
    <property type="entry name" value="DUF815"/>
    <property type="match status" value="1"/>
</dbReference>
<name>A0AAW7Z8H8_9FIRM</name>
<dbReference type="Proteomes" id="UP001172911">
    <property type="component" value="Unassembled WGS sequence"/>
</dbReference>
<accession>A0AAW7Z8H8</accession>
<keyword evidence="2" id="KW-0067">ATP-binding</keyword>
<dbReference type="AlphaFoldDB" id="A0AAW7Z8H8"/>
<evidence type="ECO:0000313" key="3">
    <source>
        <dbReference type="Proteomes" id="UP001172911"/>
    </source>
</evidence>
<dbReference type="SUPFAM" id="SSF52540">
    <property type="entry name" value="P-loop containing nucleoside triphosphate hydrolases"/>
    <property type="match status" value="1"/>
</dbReference>
<feature type="domain" description="AAA+ ATPase" evidence="1">
    <location>
        <begin position="241"/>
        <end position="358"/>
    </location>
</feature>
<reference evidence="2" key="1">
    <citation type="journal article" date="2023" name="J. Hazard. Mater.">
        <title>Anaerobic biodegradation of pyrene and benzo[a]pyrene by a new sulfate-reducing Desulforamulus aquiferis strain DSA.</title>
        <authorList>
            <person name="Zhang Z."/>
            <person name="Sun J."/>
            <person name="Gong X."/>
            <person name="Wang C."/>
            <person name="Wang H."/>
        </authorList>
    </citation>
    <scope>NUCLEOTIDE SEQUENCE</scope>
    <source>
        <strain evidence="2">DSA</strain>
    </source>
</reference>
<keyword evidence="2" id="KW-0547">Nucleotide-binding</keyword>
<dbReference type="GO" id="GO:0005524">
    <property type="term" value="F:ATP binding"/>
    <property type="evidence" value="ECO:0007669"/>
    <property type="project" value="UniProtKB-KW"/>
</dbReference>
<organism evidence="2 3">
    <name type="scientific">Desulforamulus aquiferis</name>
    <dbReference type="NCBI Taxonomy" id="1397668"/>
    <lineage>
        <taxon>Bacteria</taxon>
        <taxon>Bacillati</taxon>
        <taxon>Bacillota</taxon>
        <taxon>Clostridia</taxon>
        <taxon>Eubacteriales</taxon>
        <taxon>Peptococcaceae</taxon>
        <taxon>Desulforamulus</taxon>
    </lineage>
</organism>
<comment type="caution">
    <text evidence="2">The sequence shown here is derived from an EMBL/GenBank/DDBJ whole genome shotgun (WGS) entry which is preliminary data.</text>
</comment>
<dbReference type="InterPro" id="IPR003593">
    <property type="entry name" value="AAA+_ATPase"/>
</dbReference>
<dbReference type="Gene3D" id="3.40.50.300">
    <property type="entry name" value="P-loop containing nucleotide triphosphate hydrolases"/>
    <property type="match status" value="1"/>
</dbReference>
<sequence length="446" mass="51060">MTKAIQPKEISQALAGLTLFRGIKSDPVLECYTGIIKAYLADEDLLDEYHRLVMLLLDKATSSNLPQVGDLWQDYILDLLLLDNNLFCREAAIPKDISQPIREACIHDLSRLQIICQQGLEVINSIFETLPHFKLAGLRSNETNLDEGILQQYSPIKSLKLTLLNSNNWTGNIGELVSFYRCNGFAQFALYRAFRWEEISSSFELVGIEKPDPITLEQLFSYERQRGQVLDNTERLLRGLPAQNLILYGDRGTGKSSTVKALVNRYGGQGLRLVQMSRDSIHGLQRAMTYLGKIPLKFIIFIDDLSFEENETHYKILKTQMEGSIEQQPANIRIYVTSNQRNLIKEYFTDRKNTLNSNGDVHPGDTMQEKLSLADRFGLKITFIAPDQANFLAIVREMADLEKLQVDQETLEKLALKWTLWHNERSGRTARQFIDHLKGRKNLNFI</sequence>
<reference evidence="2" key="2">
    <citation type="submission" date="2023-03" db="EMBL/GenBank/DDBJ databases">
        <authorList>
            <person name="Zhang Z."/>
        </authorList>
    </citation>
    <scope>NUCLEOTIDE SEQUENCE</scope>
    <source>
        <strain evidence="2">DSA</strain>
    </source>
</reference>